<evidence type="ECO:0000259" key="9">
    <source>
        <dbReference type="PROSITE" id="PS50125"/>
    </source>
</evidence>
<keyword evidence="3" id="KW-0547">Nucleotide-binding</keyword>
<evidence type="ECO:0000256" key="2">
    <source>
        <dbReference type="ARBA" id="ARBA00022692"/>
    </source>
</evidence>
<name>A0A8J5ND90_HOMAM</name>
<reference evidence="10" key="1">
    <citation type="journal article" date="2021" name="Sci. Adv.">
        <title>The American lobster genome reveals insights on longevity, neural, and immune adaptations.</title>
        <authorList>
            <person name="Polinski J.M."/>
            <person name="Zimin A.V."/>
            <person name="Clark K.F."/>
            <person name="Kohn A.B."/>
            <person name="Sadowski N."/>
            <person name="Timp W."/>
            <person name="Ptitsyn A."/>
            <person name="Khanna P."/>
            <person name="Romanova D.Y."/>
            <person name="Williams P."/>
            <person name="Greenwood S.J."/>
            <person name="Moroz L.L."/>
            <person name="Walt D.R."/>
            <person name="Bodnar A.G."/>
        </authorList>
    </citation>
    <scope>NUCLEOTIDE SEQUENCE</scope>
    <source>
        <strain evidence="10">GMGI-L3</strain>
    </source>
</reference>
<keyword evidence="7 8" id="KW-0456">Lyase</keyword>
<dbReference type="SUPFAM" id="SSF55073">
    <property type="entry name" value="Nucleotide cyclase"/>
    <property type="match status" value="1"/>
</dbReference>
<evidence type="ECO:0000256" key="4">
    <source>
        <dbReference type="ARBA" id="ARBA00022989"/>
    </source>
</evidence>
<feature type="domain" description="Guanylate cyclase" evidence="9">
    <location>
        <begin position="21"/>
        <end position="86"/>
    </location>
</feature>
<dbReference type="GO" id="GO:0000166">
    <property type="term" value="F:nucleotide binding"/>
    <property type="evidence" value="ECO:0007669"/>
    <property type="project" value="UniProtKB-KW"/>
</dbReference>
<organism evidence="10 11">
    <name type="scientific">Homarus americanus</name>
    <name type="common">American lobster</name>
    <dbReference type="NCBI Taxonomy" id="6706"/>
    <lineage>
        <taxon>Eukaryota</taxon>
        <taxon>Metazoa</taxon>
        <taxon>Ecdysozoa</taxon>
        <taxon>Arthropoda</taxon>
        <taxon>Crustacea</taxon>
        <taxon>Multicrustacea</taxon>
        <taxon>Malacostraca</taxon>
        <taxon>Eumalacostraca</taxon>
        <taxon>Eucarida</taxon>
        <taxon>Decapoda</taxon>
        <taxon>Pleocyemata</taxon>
        <taxon>Astacidea</taxon>
        <taxon>Nephropoidea</taxon>
        <taxon>Nephropidae</taxon>
        <taxon>Homarus</taxon>
    </lineage>
</organism>
<protein>
    <submittedName>
        <fullName evidence="10">Atrial natriuretic peptide receptor 2-like 2</fullName>
    </submittedName>
</protein>
<dbReference type="InterPro" id="IPR029787">
    <property type="entry name" value="Nucleotide_cyclase"/>
</dbReference>
<comment type="similarity">
    <text evidence="8">Belongs to the adenylyl cyclase class-4/guanylyl cyclase family.</text>
</comment>
<dbReference type="GO" id="GO:0035556">
    <property type="term" value="P:intracellular signal transduction"/>
    <property type="evidence" value="ECO:0007669"/>
    <property type="project" value="InterPro"/>
</dbReference>
<keyword evidence="6" id="KW-0325">Glycoprotein</keyword>
<evidence type="ECO:0000313" key="10">
    <source>
        <dbReference type="EMBL" id="KAG7177163.1"/>
    </source>
</evidence>
<proteinExistence type="inferred from homology"/>
<dbReference type="SMART" id="SM00044">
    <property type="entry name" value="CYCc"/>
    <property type="match status" value="1"/>
</dbReference>
<dbReference type="PANTHER" id="PTHR11920">
    <property type="entry name" value="GUANYLYL CYCLASE"/>
    <property type="match status" value="1"/>
</dbReference>
<dbReference type="GO" id="GO:0005886">
    <property type="term" value="C:plasma membrane"/>
    <property type="evidence" value="ECO:0007669"/>
    <property type="project" value="TreeGrafter"/>
</dbReference>
<evidence type="ECO:0000256" key="6">
    <source>
        <dbReference type="ARBA" id="ARBA00023180"/>
    </source>
</evidence>
<dbReference type="GO" id="GO:0001653">
    <property type="term" value="F:peptide receptor activity"/>
    <property type="evidence" value="ECO:0007669"/>
    <property type="project" value="TreeGrafter"/>
</dbReference>
<evidence type="ECO:0000256" key="8">
    <source>
        <dbReference type="RuleBase" id="RU000405"/>
    </source>
</evidence>
<evidence type="ECO:0000313" key="11">
    <source>
        <dbReference type="Proteomes" id="UP000747542"/>
    </source>
</evidence>
<keyword evidence="5" id="KW-0472">Membrane</keyword>
<keyword evidence="10" id="KW-0675">Receptor</keyword>
<evidence type="ECO:0000256" key="7">
    <source>
        <dbReference type="ARBA" id="ARBA00023239"/>
    </source>
</evidence>
<dbReference type="PANTHER" id="PTHR11920:SF501">
    <property type="entry name" value="GUANYLATE CYCLASE 32E"/>
    <property type="match status" value="1"/>
</dbReference>
<dbReference type="PROSITE" id="PS00452">
    <property type="entry name" value="GUANYLATE_CYCLASE_1"/>
    <property type="match status" value="1"/>
</dbReference>
<dbReference type="InterPro" id="IPR001054">
    <property type="entry name" value="A/G_cyclase"/>
</dbReference>
<dbReference type="Proteomes" id="UP000747542">
    <property type="component" value="Unassembled WGS sequence"/>
</dbReference>
<dbReference type="GO" id="GO:0004383">
    <property type="term" value="F:guanylate cyclase activity"/>
    <property type="evidence" value="ECO:0007669"/>
    <property type="project" value="TreeGrafter"/>
</dbReference>
<dbReference type="GO" id="GO:0007168">
    <property type="term" value="P:receptor guanylyl cyclase signaling pathway"/>
    <property type="evidence" value="ECO:0007669"/>
    <property type="project" value="TreeGrafter"/>
</dbReference>
<accession>A0A8J5ND90</accession>
<dbReference type="AlphaFoldDB" id="A0A8J5ND90"/>
<dbReference type="GO" id="GO:0004016">
    <property type="term" value="F:adenylate cyclase activity"/>
    <property type="evidence" value="ECO:0007669"/>
    <property type="project" value="TreeGrafter"/>
</dbReference>
<keyword evidence="2" id="KW-0812">Transmembrane</keyword>
<keyword evidence="4" id="KW-1133">Transmembrane helix</keyword>
<comment type="caution">
    <text evidence="10">The sequence shown here is derived from an EMBL/GenBank/DDBJ whole genome shotgun (WGS) entry which is preliminary data.</text>
</comment>
<evidence type="ECO:0000256" key="5">
    <source>
        <dbReference type="ARBA" id="ARBA00023136"/>
    </source>
</evidence>
<dbReference type="Gene3D" id="3.30.70.1230">
    <property type="entry name" value="Nucleotide cyclase"/>
    <property type="match status" value="1"/>
</dbReference>
<evidence type="ECO:0000256" key="3">
    <source>
        <dbReference type="ARBA" id="ARBA00022741"/>
    </source>
</evidence>
<dbReference type="EMBL" id="JAHLQT010002534">
    <property type="protein sequence ID" value="KAG7177163.1"/>
    <property type="molecule type" value="Genomic_DNA"/>
</dbReference>
<keyword evidence="11" id="KW-1185">Reference proteome</keyword>
<dbReference type="Pfam" id="PF00211">
    <property type="entry name" value="Guanylate_cyc"/>
    <property type="match status" value="1"/>
</dbReference>
<dbReference type="InterPro" id="IPR050401">
    <property type="entry name" value="Cyclic_nucleotide_synthase"/>
</dbReference>
<evidence type="ECO:0000256" key="1">
    <source>
        <dbReference type="ARBA" id="ARBA00004370"/>
    </source>
</evidence>
<sequence length="187" mass="20864">MFDSRIELYDVYKIETIGKDHAAEIASMALDLLHGTENFLIPHMPGERIQIRMGVHSGPVVAGVVGTKMPRYCLFGDSVNTASRMESTGLPFKVHISSDTKNALDRVGGFIVKLRGEMEIKGKGFMETYWLIGKHGIVGDRQPLQEKQEEMDVMAVNPHSEKVRQAQETDVTLSGCSEFFAKFRSIC</sequence>
<gene>
    <name evidence="10" type="primary">Npr2-L2</name>
    <name evidence="10" type="ORF">Hamer_G000410</name>
</gene>
<dbReference type="PROSITE" id="PS50125">
    <property type="entry name" value="GUANYLATE_CYCLASE_2"/>
    <property type="match status" value="1"/>
</dbReference>
<dbReference type="InterPro" id="IPR018297">
    <property type="entry name" value="A/G_cyclase_CS"/>
</dbReference>
<dbReference type="CDD" id="cd07302">
    <property type="entry name" value="CHD"/>
    <property type="match status" value="1"/>
</dbReference>
<comment type="subcellular location">
    <subcellularLocation>
        <location evidence="1">Membrane</location>
    </subcellularLocation>
</comment>